<proteinExistence type="predicted"/>
<accession>A0A1C6Z558</accession>
<name>A0A1C6Z558_HAFAL</name>
<dbReference type="InterPro" id="IPR015073">
    <property type="entry name" value="DUF1883"/>
</dbReference>
<protein>
    <recommendedName>
        <fullName evidence="1">DUF1883 domain-containing protein</fullName>
    </recommendedName>
</protein>
<dbReference type="AlphaFoldDB" id="A0A1C6Z558"/>
<dbReference type="Proteomes" id="UP000094844">
    <property type="component" value="Unassembled WGS sequence"/>
</dbReference>
<dbReference type="OrthoDB" id="9142262at2"/>
<dbReference type="RefSeq" id="WP_072309959.1">
    <property type="nucleotide sequence ID" value="NZ_FMIQ01000068.1"/>
</dbReference>
<gene>
    <name evidence="2" type="ORF">BN1044_03755</name>
</gene>
<evidence type="ECO:0000313" key="3">
    <source>
        <dbReference type="Proteomes" id="UP000094844"/>
    </source>
</evidence>
<feature type="domain" description="DUF1883" evidence="1">
    <location>
        <begin position="8"/>
        <end position="72"/>
    </location>
</feature>
<dbReference type="InterPro" id="IPR036488">
    <property type="entry name" value="DUF1883-like_sf"/>
</dbReference>
<organism evidence="2 3">
    <name type="scientific">Hafnia alvei</name>
    <dbReference type="NCBI Taxonomy" id="569"/>
    <lineage>
        <taxon>Bacteria</taxon>
        <taxon>Pseudomonadati</taxon>
        <taxon>Pseudomonadota</taxon>
        <taxon>Gammaproteobacteria</taxon>
        <taxon>Enterobacterales</taxon>
        <taxon>Hafniaceae</taxon>
        <taxon>Hafnia</taxon>
    </lineage>
</organism>
<dbReference type="SUPFAM" id="SSF141099">
    <property type="entry name" value="Atu1913-like"/>
    <property type="match status" value="1"/>
</dbReference>
<dbReference type="Pfam" id="PF08980">
    <property type="entry name" value="DUF1883"/>
    <property type="match status" value="1"/>
</dbReference>
<evidence type="ECO:0000259" key="1">
    <source>
        <dbReference type="Pfam" id="PF08980"/>
    </source>
</evidence>
<evidence type="ECO:0000313" key="2">
    <source>
        <dbReference type="EMBL" id="SCM54253.1"/>
    </source>
</evidence>
<dbReference type="EMBL" id="FMIQ01000068">
    <property type="protein sequence ID" value="SCM54253.1"/>
    <property type="molecule type" value="Genomic_DNA"/>
</dbReference>
<reference evidence="2 3" key="1">
    <citation type="submission" date="2016-09" db="EMBL/GenBank/DDBJ databases">
        <authorList>
            <person name="Capua I."/>
            <person name="De Benedictis P."/>
            <person name="Joannis T."/>
            <person name="Lombin L.H."/>
            <person name="Cattoli G."/>
        </authorList>
    </citation>
    <scope>NUCLEOTIDE SEQUENCE [LARGE SCALE GENOMIC DNA]</scope>
    <source>
        <strain evidence="2 3">GB001</strain>
    </source>
</reference>
<sequence>MKQTQLYLTTDSYVKVMCPAPAKVLLINAKYYNQFRLENWTNYHGGSFMDFPALIGVPYEGIWNVVIETHNPEEMHSGISISVLQND</sequence>
<dbReference type="Gene3D" id="4.10.1210.10">
    <property type="entry name" value="Atu1913-like"/>
    <property type="match status" value="1"/>
</dbReference>